<keyword evidence="2" id="KW-1185">Reference proteome</keyword>
<dbReference type="AlphaFoldDB" id="W4L9F2"/>
<sequence>MRPSDGAAILIHEATVSDRIEQVQHIRMRYEVFQEGLLVQTQLRTHRLRWYHKHEFAMMLESVGFREVEMQCGYTDSSGTNPEAELIFIAKR</sequence>
<evidence type="ECO:0008006" key="3">
    <source>
        <dbReference type="Google" id="ProtNLM"/>
    </source>
</evidence>
<evidence type="ECO:0000313" key="2">
    <source>
        <dbReference type="Proteomes" id="UP000019140"/>
    </source>
</evidence>
<protein>
    <recommendedName>
        <fullName evidence="3">Methyltransferase domain-containing protein</fullName>
    </recommendedName>
</protein>
<name>W4L9F2_9BACT</name>
<evidence type="ECO:0000313" key="1">
    <source>
        <dbReference type="EMBL" id="ETW94723.1"/>
    </source>
</evidence>
<comment type="caution">
    <text evidence="1">The sequence shown here is derived from an EMBL/GenBank/DDBJ whole genome shotgun (WGS) entry which is preliminary data.</text>
</comment>
<dbReference type="Proteomes" id="UP000019140">
    <property type="component" value="Unassembled WGS sequence"/>
</dbReference>
<gene>
    <name evidence="1" type="ORF">ETSY2_49300</name>
</gene>
<dbReference type="EMBL" id="AZHX01002420">
    <property type="protein sequence ID" value="ETW94723.1"/>
    <property type="molecule type" value="Genomic_DNA"/>
</dbReference>
<organism evidence="1 2">
    <name type="scientific">Candidatus Entotheonella gemina</name>
    <dbReference type="NCBI Taxonomy" id="1429439"/>
    <lineage>
        <taxon>Bacteria</taxon>
        <taxon>Pseudomonadati</taxon>
        <taxon>Nitrospinota/Tectimicrobiota group</taxon>
        <taxon>Candidatus Tectimicrobiota</taxon>
        <taxon>Candidatus Entotheonellia</taxon>
        <taxon>Candidatus Entotheonellales</taxon>
        <taxon>Candidatus Entotheonellaceae</taxon>
        <taxon>Candidatus Entotheonella</taxon>
    </lineage>
</organism>
<accession>W4L9F2</accession>
<proteinExistence type="predicted"/>
<reference evidence="1 2" key="1">
    <citation type="journal article" date="2014" name="Nature">
        <title>An environmental bacterial taxon with a large and distinct metabolic repertoire.</title>
        <authorList>
            <person name="Wilson M.C."/>
            <person name="Mori T."/>
            <person name="Ruckert C."/>
            <person name="Uria A.R."/>
            <person name="Helf M.J."/>
            <person name="Takada K."/>
            <person name="Gernert C."/>
            <person name="Steffens U.A."/>
            <person name="Heycke N."/>
            <person name="Schmitt S."/>
            <person name="Rinke C."/>
            <person name="Helfrich E.J."/>
            <person name="Brachmann A.O."/>
            <person name="Gurgui C."/>
            <person name="Wakimoto T."/>
            <person name="Kracht M."/>
            <person name="Crusemann M."/>
            <person name="Hentschel U."/>
            <person name="Abe I."/>
            <person name="Matsunaga S."/>
            <person name="Kalinowski J."/>
            <person name="Takeyama H."/>
            <person name="Piel J."/>
        </authorList>
    </citation>
    <scope>NUCLEOTIDE SEQUENCE [LARGE SCALE GENOMIC DNA]</scope>
    <source>
        <strain evidence="2">TSY2</strain>
    </source>
</reference>
<dbReference type="HOGENOM" id="CLU_2407786_0_0_7"/>